<protein>
    <recommendedName>
        <fullName evidence="3 5">GTP cyclohydrolase 1 type 2 homolog</fullName>
    </recommendedName>
</protein>
<dbReference type="InterPro" id="IPR002678">
    <property type="entry name" value="DUF34/NIF3"/>
</dbReference>
<evidence type="ECO:0000256" key="4">
    <source>
        <dbReference type="ARBA" id="ARBA00022723"/>
    </source>
</evidence>
<dbReference type="InterPro" id="IPR015867">
    <property type="entry name" value="N-reg_PII/ATP_PRibTrfase_C"/>
</dbReference>
<feature type="binding site" evidence="6">
    <location>
        <position position="337"/>
    </location>
    <ligand>
        <name>a divalent metal cation</name>
        <dbReference type="ChEBI" id="CHEBI:60240"/>
        <label>1</label>
    </ligand>
</feature>
<dbReference type="InterPro" id="IPR017221">
    <property type="entry name" value="DUF34/NIF3_bac"/>
</dbReference>
<dbReference type="EMBL" id="ACRF02000013">
    <property type="protein sequence ID" value="EEW93545.1"/>
    <property type="molecule type" value="Genomic_DNA"/>
</dbReference>
<dbReference type="STRING" id="626369.HMPREF0446_00427"/>
<name>D0BKE2_9LACT</name>
<comment type="caution">
    <text evidence="7">The sequence shown here is derived from an EMBL/GenBank/DDBJ whole genome shotgun (WGS) entry which is preliminary data.</text>
</comment>
<comment type="subunit">
    <text evidence="2">Homohexamer.</text>
</comment>
<dbReference type="Proteomes" id="UP000002939">
    <property type="component" value="Unassembled WGS sequence"/>
</dbReference>
<dbReference type="GO" id="GO:0005737">
    <property type="term" value="C:cytoplasm"/>
    <property type="evidence" value="ECO:0007669"/>
    <property type="project" value="TreeGrafter"/>
</dbReference>
<proteinExistence type="inferred from homology"/>
<dbReference type="FunFam" id="3.40.1390.30:FF:000001">
    <property type="entry name" value="GTP cyclohydrolase 1 type 2"/>
    <property type="match status" value="1"/>
</dbReference>
<dbReference type="AlphaFoldDB" id="D0BKE2"/>
<accession>D0BKE2</accession>
<dbReference type="InterPro" id="IPR036069">
    <property type="entry name" value="DUF34/NIF3_sf"/>
</dbReference>
<dbReference type="SUPFAM" id="SSF102705">
    <property type="entry name" value="NIF3 (NGG1p interacting factor 3)-like"/>
    <property type="match status" value="1"/>
</dbReference>
<dbReference type="Pfam" id="PF01784">
    <property type="entry name" value="DUF34_NIF3"/>
    <property type="match status" value="1"/>
</dbReference>
<dbReference type="PIRSF" id="PIRSF037489">
    <property type="entry name" value="UCP037489_NIF3_YqfO"/>
    <property type="match status" value="1"/>
</dbReference>
<dbReference type="Gene3D" id="3.30.70.120">
    <property type="match status" value="1"/>
</dbReference>
<reference evidence="7" key="2">
    <citation type="submission" date="2011-10" db="EMBL/GenBank/DDBJ databases">
        <title>The Genome Sequence of Granulicatella elegans ATCC 700633.</title>
        <authorList>
            <consortium name="The Broad Institute Genome Sequencing Platform"/>
            <consortium name="The Broad Institute Genome Sequencing Center for Infectious Disease"/>
            <person name="Earl A."/>
            <person name="Ward D."/>
            <person name="Feldgarden M."/>
            <person name="Gevers D."/>
            <person name="Sibley C.D."/>
            <person name="Field T.R."/>
            <person name="Grinwis M."/>
            <person name="Eshaghurshan C.S."/>
            <person name="Surette M.G."/>
            <person name="Young S.K."/>
            <person name="Zeng Q."/>
            <person name="Gargeya S."/>
            <person name="Fitzgerald M."/>
            <person name="Haas B."/>
            <person name="Abouelleil A."/>
            <person name="Alvarado L."/>
            <person name="Arachchi H.M."/>
            <person name="Berlin A."/>
            <person name="Brown A."/>
            <person name="Chapman S.B."/>
            <person name="Chen Z."/>
            <person name="Dunbar C."/>
            <person name="Freedman E."/>
            <person name="Gearin G."/>
            <person name="Goldberg J."/>
            <person name="Griggs A."/>
            <person name="Gujja S."/>
            <person name="Heiman D."/>
            <person name="Howarth C."/>
            <person name="Larson L."/>
            <person name="Lui A."/>
            <person name="MacDonald P.J.P."/>
            <person name="Montmayeur A."/>
            <person name="Murphy C."/>
            <person name="Neiman D."/>
            <person name="Pearson M."/>
            <person name="Priest M."/>
            <person name="Roberts A."/>
            <person name="Saif S."/>
            <person name="Shea T."/>
            <person name="Shenoy N."/>
            <person name="Sisk P."/>
            <person name="Stolte C."/>
            <person name="Sykes S."/>
            <person name="Wortman J."/>
            <person name="Nusbaum C."/>
            <person name="Birren B."/>
        </authorList>
    </citation>
    <scope>NUCLEOTIDE SEQUENCE [LARGE SCALE GENOMIC DNA]</scope>
    <source>
        <strain evidence="7">ATCC 700633</strain>
    </source>
</reference>
<organism evidence="7 8">
    <name type="scientific">Granulicatella elegans ATCC 700633</name>
    <dbReference type="NCBI Taxonomy" id="626369"/>
    <lineage>
        <taxon>Bacteria</taxon>
        <taxon>Bacillati</taxon>
        <taxon>Bacillota</taxon>
        <taxon>Bacilli</taxon>
        <taxon>Lactobacillales</taxon>
        <taxon>Carnobacteriaceae</taxon>
        <taxon>Granulicatella</taxon>
    </lineage>
</organism>
<evidence type="ECO:0000256" key="1">
    <source>
        <dbReference type="ARBA" id="ARBA00006964"/>
    </source>
</evidence>
<keyword evidence="4 5" id="KW-0479">Metal-binding</keyword>
<evidence type="ECO:0000256" key="3">
    <source>
        <dbReference type="ARBA" id="ARBA00022112"/>
    </source>
</evidence>
<evidence type="ECO:0000313" key="8">
    <source>
        <dbReference type="Proteomes" id="UP000002939"/>
    </source>
</evidence>
<evidence type="ECO:0000256" key="2">
    <source>
        <dbReference type="ARBA" id="ARBA00011643"/>
    </source>
</evidence>
<feature type="binding site" evidence="6">
    <location>
        <position position="334"/>
    </location>
    <ligand>
        <name>a divalent metal cation</name>
        <dbReference type="ChEBI" id="CHEBI:60240"/>
        <label>1</label>
    </ligand>
</feature>
<dbReference type="Gene3D" id="3.40.1390.30">
    <property type="entry name" value="NIF3 (NGG1p interacting factor 3)-like"/>
    <property type="match status" value="1"/>
</dbReference>
<dbReference type="PANTHER" id="PTHR13799:SF14">
    <property type="entry name" value="GTP CYCLOHYDROLASE 1 TYPE 2 HOMOLOG"/>
    <property type="match status" value="1"/>
</dbReference>
<comment type="similarity">
    <text evidence="1 5">Belongs to the GTP cyclohydrolase I type 2/NIF3 family.</text>
</comment>
<feature type="binding site" evidence="6">
    <location>
        <position position="66"/>
    </location>
    <ligand>
        <name>a divalent metal cation</name>
        <dbReference type="ChEBI" id="CHEBI:60240"/>
        <label>1</label>
    </ligand>
</feature>
<dbReference type="eggNOG" id="COG0327">
    <property type="taxonomic scope" value="Bacteria"/>
</dbReference>
<gene>
    <name evidence="7" type="ORF">HMPREF0446_00427</name>
</gene>
<dbReference type="OrthoDB" id="9792792at2"/>
<dbReference type="RefSeq" id="WP_006702701.1">
    <property type="nucleotide sequence ID" value="NZ_KI391971.1"/>
</dbReference>
<sequence length="374" mass="41737">MPTVREIIRKFEQRVPKSLAMGKDPIGLHFGDWNQEVQVVMTTLDIRPSIIQEAIEKNVDLIIAHHPPIFRPVQQFDLTNPQHKMYQEILKHDIAIYAAHTNLDVVSGGVNDWLSEVLQLEKVEVLSPTGKLRQMKIAVFVPEEQASTVRQAMHEAGAGQIGNCYKECSFTTSGVGRFTPTEGANPAIGQVNQAEQVVEEKVEVICYENQVDAIITAMKASHPYEVPAYEVWALENDAKTLGIGRIGKLPEPLSVDDFVTYVKNQFQLKGLRFVTPRNRSLDKIRKVAVLGGSGGSFYQAAVGKGADAFVTGDITYHVAHDIQESPMLLVDAGHHIEVVCIEKLANWLVQWNQEENWNVSVIKSTIDTDPFEFL</sequence>
<evidence type="ECO:0000256" key="6">
    <source>
        <dbReference type="PIRSR" id="PIRSR602678-1"/>
    </source>
</evidence>
<dbReference type="HOGENOM" id="CLU_037423_1_0_9"/>
<feature type="binding site" evidence="6">
    <location>
        <position position="104"/>
    </location>
    <ligand>
        <name>a divalent metal cation</name>
        <dbReference type="ChEBI" id="CHEBI:60240"/>
        <label>1</label>
    </ligand>
</feature>
<feature type="binding site" evidence="6">
    <location>
        <position position="65"/>
    </location>
    <ligand>
        <name>a divalent metal cation</name>
        <dbReference type="ChEBI" id="CHEBI:60240"/>
        <label>1</label>
    </ligand>
</feature>
<dbReference type="GO" id="GO:0046872">
    <property type="term" value="F:metal ion binding"/>
    <property type="evidence" value="ECO:0007669"/>
    <property type="project" value="UniProtKB-UniRule"/>
</dbReference>
<evidence type="ECO:0000313" key="7">
    <source>
        <dbReference type="EMBL" id="EEW93545.1"/>
    </source>
</evidence>
<keyword evidence="8" id="KW-1185">Reference proteome</keyword>
<dbReference type="PANTHER" id="PTHR13799">
    <property type="entry name" value="NGG1 INTERACTING FACTOR 3"/>
    <property type="match status" value="1"/>
</dbReference>
<evidence type="ECO:0000256" key="5">
    <source>
        <dbReference type="PIRNR" id="PIRNR037489"/>
    </source>
</evidence>
<dbReference type="NCBIfam" id="TIGR00486">
    <property type="entry name" value="YbgI_SA1388"/>
    <property type="match status" value="1"/>
</dbReference>
<reference evidence="7" key="1">
    <citation type="submission" date="2009-09" db="EMBL/GenBank/DDBJ databases">
        <authorList>
            <consortium name="The Broad Institute Genome Sequencing Platform"/>
            <person name="Ward D."/>
            <person name="Feldgarden M."/>
            <person name="Earl A."/>
            <person name="Young S.K."/>
            <person name="Zeng Q."/>
            <person name="Koehrsen M."/>
            <person name="Alvarado L."/>
            <person name="Berlin A."/>
            <person name="Bochicchio J."/>
            <person name="Borenstein D."/>
            <person name="Chapman S.B."/>
            <person name="Chen Z."/>
            <person name="Engels R."/>
            <person name="Freedman E."/>
            <person name="Gellesch M."/>
            <person name="Goldberg J."/>
            <person name="Griggs A."/>
            <person name="Gujja S."/>
            <person name="Heilman E."/>
            <person name="Heiman D."/>
            <person name="Hepburn T."/>
            <person name="Howarth C."/>
            <person name="Jen D."/>
            <person name="Larson L."/>
            <person name="Lewis B."/>
            <person name="Mehta T."/>
            <person name="Park D."/>
            <person name="Pearson M."/>
            <person name="Roberts A."/>
            <person name="Saif S."/>
            <person name="Shea T."/>
            <person name="Shenoy N."/>
            <person name="Sisk P."/>
            <person name="Stolte C."/>
            <person name="Sykes S."/>
            <person name="Thomson T."/>
            <person name="Walk T."/>
            <person name="White J."/>
            <person name="Yandava C."/>
            <person name="Sibley C.D."/>
            <person name="Field T.R."/>
            <person name="Grinwis M."/>
            <person name="Eshaghurshan C.S."/>
            <person name="Surette M.G."/>
            <person name="Haas B."/>
            <person name="Nusbaum C."/>
            <person name="Birren B."/>
        </authorList>
    </citation>
    <scope>NUCLEOTIDE SEQUENCE [LARGE SCALE GENOMIC DNA]</scope>
    <source>
        <strain evidence="7">ATCC 700633</strain>
    </source>
</reference>